<proteinExistence type="inferred from homology"/>
<dbReference type="Proteomes" id="UP000291334">
    <property type="component" value="Unassembled WGS sequence"/>
</dbReference>
<dbReference type="PANTHER" id="PTHR21064:SF6">
    <property type="entry name" value="AMINOGLYCOSIDE PHOSPHOTRANSFERASE DOMAIN-CONTAINING PROTEIN"/>
    <property type="match status" value="1"/>
</dbReference>
<dbReference type="Proteomes" id="UP000293172">
    <property type="component" value="Unassembled WGS sequence"/>
</dbReference>
<feature type="domain" description="Aminoglycoside phosphotransferase" evidence="2">
    <location>
        <begin position="59"/>
        <end position="310"/>
    </location>
</feature>
<accession>A0A4Q9RCI0</accession>
<evidence type="ECO:0000259" key="2">
    <source>
        <dbReference type="Pfam" id="PF01636"/>
    </source>
</evidence>
<dbReference type="OrthoDB" id="3266537at2"/>
<comment type="similarity">
    <text evidence="1">Belongs to the pseudomonas-type ThrB family.</text>
</comment>
<protein>
    <submittedName>
        <fullName evidence="3">Aminoglycoside phosphotransferase</fullName>
    </submittedName>
</protein>
<dbReference type="Gene3D" id="3.90.1200.10">
    <property type="match status" value="1"/>
</dbReference>
<name>A0A4Q9RCI0_9GAMM</name>
<dbReference type="EMBL" id="QJUM01000001">
    <property type="protein sequence ID" value="TBV10037.1"/>
    <property type="molecule type" value="Genomic_DNA"/>
</dbReference>
<evidence type="ECO:0000256" key="1">
    <source>
        <dbReference type="ARBA" id="ARBA00038240"/>
    </source>
</evidence>
<evidence type="ECO:0000313" key="3">
    <source>
        <dbReference type="EMBL" id="TBU97582.1"/>
    </source>
</evidence>
<dbReference type="InterPro" id="IPR002575">
    <property type="entry name" value="Aminoglycoside_PTrfase"/>
</dbReference>
<keyword evidence="3" id="KW-0808">Transferase</keyword>
<dbReference type="InterPro" id="IPR011009">
    <property type="entry name" value="Kinase-like_dom_sf"/>
</dbReference>
<keyword evidence="5" id="KW-1185">Reference proteome</keyword>
<dbReference type="Pfam" id="PF01636">
    <property type="entry name" value="APH"/>
    <property type="match status" value="1"/>
</dbReference>
<dbReference type="EMBL" id="QJUL01000001">
    <property type="protein sequence ID" value="TBU97582.1"/>
    <property type="molecule type" value="Genomic_DNA"/>
</dbReference>
<dbReference type="SUPFAM" id="SSF56112">
    <property type="entry name" value="Protein kinase-like (PK-like)"/>
    <property type="match status" value="1"/>
</dbReference>
<dbReference type="InterPro" id="IPR050249">
    <property type="entry name" value="Pseudomonas-type_ThrB"/>
</dbReference>
<reference evidence="5 6" key="1">
    <citation type="submission" date="2018-06" db="EMBL/GenBank/DDBJ databases">
        <title>Three novel Pseudomonas species isolated from symptomatic oak.</title>
        <authorList>
            <person name="Bueno-Gonzalez V."/>
            <person name="Brady C."/>
        </authorList>
    </citation>
    <scope>NUCLEOTIDE SEQUENCE [LARGE SCALE GENOMIC DNA]</scope>
    <source>
        <strain evidence="4 5">P26B</strain>
        <strain evidence="3 6">P6B</strain>
    </source>
</reference>
<dbReference type="GO" id="GO:0009088">
    <property type="term" value="P:threonine biosynthetic process"/>
    <property type="evidence" value="ECO:0007669"/>
    <property type="project" value="TreeGrafter"/>
</dbReference>
<dbReference type="PANTHER" id="PTHR21064">
    <property type="entry name" value="AMINOGLYCOSIDE PHOSPHOTRANSFERASE DOMAIN-CONTAINING PROTEIN-RELATED"/>
    <property type="match status" value="1"/>
</dbReference>
<comment type="caution">
    <text evidence="3">The sequence shown here is derived from an EMBL/GenBank/DDBJ whole genome shotgun (WGS) entry which is preliminary data.</text>
</comment>
<sequence>MNGQIRAAHGLGLELVAADWPALGEEEVATLLQHYPDSGTLHGLSWHSPRPFSAAARAQTATAEVFVKRHHRLVREVDWLEEEHRFIRHLHAHGAPVVVPLAARDGRSALSLGDWTYEVLPLAAGVDLYRDAQSWTPFLDRHHAHAAGVALAELHRAADGYAAAARRTPVLVANLRLFSQADPLAAIEQAQRQQPALAAYLADKDWRRDLDELIPPLHRALLPLLAIQKPLWTHNDWHASNLLWNAEQVSTGVASVLDFGLCDRTFAMFDLATAVERNCIPWLELDAGGRAAADLDALDALLAGYRSRRPLSRLDLLTLAALLPLVHADFALAEIAYFNGIVQSVGSADVAYHAFLIGHTRWFHDAEGSRLLNHLQRLAQADT</sequence>
<gene>
    <name evidence="4" type="ORF">DNK34_00960</name>
    <name evidence="3" type="ORF">DNK44_00950</name>
</gene>
<evidence type="ECO:0000313" key="5">
    <source>
        <dbReference type="Proteomes" id="UP000291334"/>
    </source>
</evidence>
<evidence type="ECO:0000313" key="4">
    <source>
        <dbReference type="EMBL" id="TBV10037.1"/>
    </source>
</evidence>
<evidence type="ECO:0000313" key="6">
    <source>
        <dbReference type="Proteomes" id="UP000293172"/>
    </source>
</evidence>
<dbReference type="GO" id="GO:0004413">
    <property type="term" value="F:homoserine kinase activity"/>
    <property type="evidence" value="ECO:0007669"/>
    <property type="project" value="TreeGrafter"/>
</dbReference>
<organism evidence="3 6">
    <name type="scientific">Phytopseudomonas dryadis</name>
    <dbReference type="NCBI Taxonomy" id="2487520"/>
    <lineage>
        <taxon>Bacteria</taxon>
        <taxon>Pseudomonadati</taxon>
        <taxon>Pseudomonadota</taxon>
        <taxon>Gammaproteobacteria</taxon>
        <taxon>Pseudomonadales</taxon>
        <taxon>Pseudomonadaceae</taxon>
        <taxon>Phytopseudomonas</taxon>
    </lineage>
</organism>
<dbReference type="RefSeq" id="WP_131174204.1">
    <property type="nucleotide sequence ID" value="NZ_QJUL01000001.1"/>
</dbReference>
<dbReference type="AlphaFoldDB" id="A0A4Q9RCI0"/>